<dbReference type="InterPro" id="IPR050595">
    <property type="entry name" value="Bact_response_regulator"/>
</dbReference>
<dbReference type="Proteomes" id="UP000515377">
    <property type="component" value="Chromosome"/>
</dbReference>
<protein>
    <submittedName>
        <fullName evidence="5">Response regulator</fullName>
    </submittedName>
</protein>
<feature type="modified residue" description="4-aspartylphosphate" evidence="2">
    <location>
        <position position="83"/>
    </location>
</feature>
<name>A0A3G2UNH8_SPHYA</name>
<sequence length="164" mass="17208">MFFGRIRGDDTARDAGRATAGDGGAVTRNAIRSVLVVEDEPLVAFDHEHILSQAGYRIAATVDSHTHAARVIDAGSVDLVVTDINLRGGRCGIEVARHAHARQLPVLFVTGACPADARSLAVGCLAKPFAPRDLLAAIAVVDAVLAGRAPPRKPRGMKLFAEIA</sequence>
<proteinExistence type="predicted"/>
<evidence type="ECO:0000313" key="8">
    <source>
        <dbReference type="Proteomes" id="UP000515377"/>
    </source>
</evidence>
<dbReference type="InterPro" id="IPR011006">
    <property type="entry name" value="CheY-like_superfamily"/>
</dbReference>
<dbReference type="EMBL" id="CP060122">
    <property type="protein sequence ID" value="QNG46262.1"/>
    <property type="molecule type" value="Genomic_DNA"/>
</dbReference>
<evidence type="ECO:0000259" key="4">
    <source>
        <dbReference type="PROSITE" id="PS50110"/>
    </source>
</evidence>
<dbReference type="InterPro" id="IPR001789">
    <property type="entry name" value="Sig_transdc_resp-reg_receiver"/>
</dbReference>
<feature type="domain" description="Response regulatory" evidence="4">
    <location>
        <begin position="33"/>
        <end position="142"/>
    </location>
</feature>
<evidence type="ECO:0000313" key="5">
    <source>
        <dbReference type="EMBL" id="AYO76626.1"/>
    </source>
</evidence>
<keyword evidence="1 2" id="KW-0597">Phosphoprotein</keyword>
<dbReference type="GO" id="GO:0000160">
    <property type="term" value="P:phosphorelay signal transduction system"/>
    <property type="evidence" value="ECO:0007669"/>
    <property type="project" value="InterPro"/>
</dbReference>
<accession>A0A3G2UNH8</accession>
<evidence type="ECO:0000256" key="1">
    <source>
        <dbReference type="ARBA" id="ARBA00022553"/>
    </source>
</evidence>
<evidence type="ECO:0000256" key="2">
    <source>
        <dbReference type="PROSITE-ProRule" id="PRU00169"/>
    </source>
</evidence>
<gene>
    <name evidence="5" type="ORF">EBF16_06485</name>
    <name evidence="6" type="ORF">H3V42_00835</name>
</gene>
<dbReference type="Gene3D" id="3.40.50.2300">
    <property type="match status" value="1"/>
</dbReference>
<dbReference type="PROSITE" id="PS50110">
    <property type="entry name" value="RESPONSE_REGULATORY"/>
    <property type="match status" value="1"/>
</dbReference>
<reference evidence="5 7" key="1">
    <citation type="submission" date="2018-10" db="EMBL/GenBank/DDBJ databases">
        <title>Characterization and genome analysis of a novel bacterium Sphingobium yanoikuyae SJTF8 capable of degrading PAHs.</title>
        <authorList>
            <person name="Yin C."/>
            <person name="Xiong W."/>
            <person name="Liang R."/>
        </authorList>
    </citation>
    <scope>NUCLEOTIDE SEQUENCE [LARGE SCALE GENOMIC DNA]</scope>
    <source>
        <strain evidence="5 7">SJTF8</strain>
    </source>
</reference>
<organism evidence="5 7">
    <name type="scientific">Sphingobium yanoikuyae</name>
    <name type="common">Sphingomonas yanoikuyae</name>
    <dbReference type="NCBI Taxonomy" id="13690"/>
    <lineage>
        <taxon>Bacteria</taxon>
        <taxon>Pseudomonadati</taxon>
        <taxon>Pseudomonadota</taxon>
        <taxon>Alphaproteobacteria</taxon>
        <taxon>Sphingomonadales</taxon>
        <taxon>Sphingomonadaceae</taxon>
        <taxon>Sphingobium</taxon>
    </lineage>
</organism>
<evidence type="ECO:0000313" key="7">
    <source>
        <dbReference type="Proteomes" id="UP000280708"/>
    </source>
</evidence>
<dbReference type="RefSeq" id="WP_029547476.1">
    <property type="nucleotide sequence ID" value="NZ_CP033230.1"/>
</dbReference>
<dbReference type="SUPFAM" id="SSF52172">
    <property type="entry name" value="CheY-like"/>
    <property type="match status" value="1"/>
</dbReference>
<evidence type="ECO:0000313" key="6">
    <source>
        <dbReference type="EMBL" id="QNG46262.1"/>
    </source>
</evidence>
<dbReference type="Pfam" id="PF00072">
    <property type="entry name" value="Response_reg"/>
    <property type="match status" value="1"/>
</dbReference>
<dbReference type="AlphaFoldDB" id="A0A3G2UNH8"/>
<dbReference type="PANTHER" id="PTHR44591">
    <property type="entry name" value="STRESS RESPONSE REGULATOR PROTEIN 1"/>
    <property type="match status" value="1"/>
</dbReference>
<feature type="region of interest" description="Disordered" evidence="3">
    <location>
        <begin position="1"/>
        <end position="21"/>
    </location>
</feature>
<evidence type="ECO:0000256" key="3">
    <source>
        <dbReference type="SAM" id="MobiDB-lite"/>
    </source>
</evidence>
<feature type="compositionally biased region" description="Basic and acidic residues" evidence="3">
    <location>
        <begin position="1"/>
        <end position="16"/>
    </location>
</feature>
<dbReference type="EMBL" id="CP033230">
    <property type="protein sequence ID" value="AYO76626.1"/>
    <property type="molecule type" value="Genomic_DNA"/>
</dbReference>
<dbReference type="PANTHER" id="PTHR44591:SF21">
    <property type="entry name" value="TWO-COMPONENT RESPONSE REGULATOR"/>
    <property type="match status" value="1"/>
</dbReference>
<dbReference type="SMART" id="SM00448">
    <property type="entry name" value="REC"/>
    <property type="match status" value="1"/>
</dbReference>
<reference evidence="6 8" key="2">
    <citation type="submission" date="2020-07" db="EMBL/GenBank/DDBJ databases">
        <title>Whole genome sequence of Sphingobium yanoikuyae A3.</title>
        <authorList>
            <person name="Han S.-S."/>
        </authorList>
    </citation>
    <scope>NUCLEOTIDE SEQUENCE [LARGE SCALE GENOMIC DNA]</scope>
    <source>
        <strain evidence="6 8">A3</strain>
    </source>
</reference>
<dbReference type="Proteomes" id="UP000280708">
    <property type="component" value="Chromosome"/>
</dbReference>